<accession>A0ABN4AK48</accession>
<evidence type="ECO:0000313" key="1">
    <source>
        <dbReference type="EMBL" id="AFK02682.1"/>
    </source>
</evidence>
<name>A0ABN4AK48_EMTOG</name>
<keyword evidence="2" id="KW-1185">Reference proteome</keyword>
<evidence type="ECO:0008006" key="3">
    <source>
        <dbReference type="Google" id="ProtNLM"/>
    </source>
</evidence>
<evidence type="ECO:0000313" key="2">
    <source>
        <dbReference type="Proteomes" id="UP000002875"/>
    </source>
</evidence>
<dbReference type="EMBL" id="CP002961">
    <property type="protein sequence ID" value="AFK02682.1"/>
    <property type="molecule type" value="Genomic_DNA"/>
</dbReference>
<sequence length="262" mass="31367">MKKNKKIKYFILLYVCFSFDAISQERVKIEDLLNKIWKLDTENLAPKYKYENYEQFVFFEKNIRYHANYYPKDKETFKGSLQEVEYHFLSDSVMNIFISKEYDNDSLIIKFFNDIQNKSFLRDTLSLDFTNKMMSANIIHIKREGFKIIDAHLYTYDFYNENIFIQYGYGWTPGQPQSGLVYSSVNSIPAEIIKKIKELRRKRLKTILVPKSNLFNTPNVATKMYLVKGNEIEILEKKSEWLKIRYYGKKIVEGWIKKSDVE</sequence>
<proteinExistence type="predicted"/>
<gene>
    <name evidence="1" type="ordered locus">Emtol_1536</name>
</gene>
<dbReference type="RefSeq" id="WP_015028382.1">
    <property type="nucleotide sequence ID" value="NC_018748.1"/>
</dbReference>
<dbReference type="Proteomes" id="UP000002875">
    <property type="component" value="Chromosome"/>
</dbReference>
<organism evidence="1 2">
    <name type="scientific">Emticicia oligotrophica (strain DSM 17448 / CIP 109782 / MTCC 6937 / GPTSA100-15)</name>
    <dbReference type="NCBI Taxonomy" id="929562"/>
    <lineage>
        <taxon>Bacteria</taxon>
        <taxon>Pseudomonadati</taxon>
        <taxon>Bacteroidota</taxon>
        <taxon>Cytophagia</taxon>
        <taxon>Cytophagales</taxon>
        <taxon>Leadbetterellaceae</taxon>
        <taxon>Emticicia</taxon>
    </lineage>
</organism>
<protein>
    <recommendedName>
        <fullName evidence="3">SH3 domain-containing protein</fullName>
    </recommendedName>
</protein>
<reference evidence="1 2" key="1">
    <citation type="submission" date="2011-07" db="EMBL/GenBank/DDBJ databases">
        <title>The complete genome of chromosome of Emticicia oligotrophica DSM 17448.</title>
        <authorList>
            <consortium name="US DOE Joint Genome Institute (JGI-PGF)"/>
            <person name="Lucas S."/>
            <person name="Han J."/>
            <person name="Lapidus A."/>
            <person name="Bruce D."/>
            <person name="Goodwin L."/>
            <person name="Pitluck S."/>
            <person name="Peters L."/>
            <person name="Kyrpides N."/>
            <person name="Mavromatis K."/>
            <person name="Ivanova N."/>
            <person name="Ovchinnikova G."/>
            <person name="Teshima H."/>
            <person name="Detter J.C."/>
            <person name="Tapia R."/>
            <person name="Han C."/>
            <person name="Land M."/>
            <person name="Hauser L."/>
            <person name="Markowitz V."/>
            <person name="Cheng J.-F."/>
            <person name="Hugenholtz P."/>
            <person name="Woyke T."/>
            <person name="Wu D."/>
            <person name="Tindall B."/>
            <person name="Pomrenke H."/>
            <person name="Brambilla E."/>
            <person name="Klenk H.-P."/>
            <person name="Eisen J.A."/>
        </authorList>
    </citation>
    <scope>NUCLEOTIDE SEQUENCE [LARGE SCALE GENOMIC DNA]</scope>
    <source>
        <strain evidence="1 2">DSM 17448</strain>
    </source>
</reference>